<dbReference type="GO" id="GO:0005874">
    <property type="term" value="C:microtubule"/>
    <property type="evidence" value="ECO:0007669"/>
    <property type="project" value="UniProtKB-KW"/>
</dbReference>
<keyword evidence="2 3" id="KW-0505">Motor protein</keyword>
<organism evidence="5">
    <name type="scientific">Zea mays</name>
    <name type="common">Maize</name>
    <dbReference type="NCBI Taxonomy" id="4577"/>
    <lineage>
        <taxon>Eukaryota</taxon>
        <taxon>Viridiplantae</taxon>
        <taxon>Streptophyta</taxon>
        <taxon>Embryophyta</taxon>
        <taxon>Tracheophyta</taxon>
        <taxon>Spermatophyta</taxon>
        <taxon>Magnoliopsida</taxon>
        <taxon>Liliopsida</taxon>
        <taxon>Poales</taxon>
        <taxon>Poaceae</taxon>
        <taxon>PACMAD clade</taxon>
        <taxon>Panicoideae</taxon>
        <taxon>Andropogonodae</taxon>
        <taxon>Andropogoneae</taxon>
        <taxon>Tripsacinae</taxon>
        <taxon>Zea</taxon>
    </lineage>
</organism>
<reference evidence="5" key="1">
    <citation type="submission" date="2015-12" db="EMBL/GenBank/DDBJ databases">
        <title>Update maize B73 reference genome by single molecule sequencing technologies.</title>
        <authorList>
            <consortium name="Maize Genome Sequencing Project"/>
            <person name="Ware D."/>
        </authorList>
    </citation>
    <scope>NUCLEOTIDE SEQUENCE</scope>
    <source>
        <tissue evidence="5">Seedling</tissue>
    </source>
</reference>
<dbReference type="InterPro" id="IPR001752">
    <property type="entry name" value="Kinesin_motor_dom"/>
</dbReference>
<protein>
    <submittedName>
        <fullName evidence="5">Kinesin-related protein3</fullName>
    </submittedName>
</protein>
<feature type="binding site" evidence="3">
    <location>
        <begin position="284"/>
        <end position="291"/>
    </location>
    <ligand>
        <name>ATP</name>
        <dbReference type="ChEBI" id="CHEBI:30616"/>
    </ligand>
</feature>
<evidence type="ECO:0000256" key="3">
    <source>
        <dbReference type="PROSITE-ProRule" id="PRU00283"/>
    </source>
</evidence>
<dbReference type="GO" id="GO:0008017">
    <property type="term" value="F:microtubule binding"/>
    <property type="evidence" value="ECO:0007669"/>
    <property type="project" value="InterPro"/>
</dbReference>
<dbReference type="GO" id="GO:0005524">
    <property type="term" value="F:ATP binding"/>
    <property type="evidence" value="ECO:0007669"/>
    <property type="project" value="UniProtKB-UniRule"/>
</dbReference>
<name>A0A1D6FTS0_MAIZE</name>
<dbReference type="InterPro" id="IPR036961">
    <property type="entry name" value="Kinesin_motor_dom_sf"/>
</dbReference>
<dbReference type="Gene3D" id="3.40.850.10">
    <property type="entry name" value="Kinesin motor domain"/>
    <property type="match status" value="1"/>
</dbReference>
<accession>A0A1D6FTS0</accession>
<dbReference type="InterPro" id="IPR027417">
    <property type="entry name" value="P-loop_NTPase"/>
</dbReference>
<keyword evidence="4" id="KW-0175">Coiled coil</keyword>
<dbReference type="PANTHER" id="PTHR47972">
    <property type="entry name" value="KINESIN-LIKE PROTEIN KLP-3"/>
    <property type="match status" value="1"/>
</dbReference>
<dbReference type="InterPro" id="IPR031852">
    <property type="entry name" value="Vik1/Cik1_MT-bd"/>
</dbReference>
<sequence>MLVNGTNEENQVTIHMAINRLQIVKNEKSQIEEKKELCEKDVQRLMKEKEYSKSIIMNLTKDMEAMNRLHEQQLEQIGRKAKEMEEQLTTRVKEVEYLLLQSNKKVEELEIASRLKSQLWDQKENIFQSYMDNQQLVIKDIRILSQSYENDMYALQMQWRNEISNLGSGLKCLVDAAENYHKVLTENQKLFNEVQELKGNIRVYCRVRPFLSGQDKKSTTIDYMGENGELLISNPFKQGKDGHRMFKFNKVFTPFASQAEVFSDIQPLIRSVLDGFNVCIFAYGQTGSGKTYTMVL</sequence>
<dbReference type="InterPro" id="IPR027640">
    <property type="entry name" value="Kinesin-like_fam"/>
</dbReference>
<evidence type="ECO:0000256" key="2">
    <source>
        <dbReference type="ARBA" id="ARBA00023175"/>
    </source>
</evidence>
<dbReference type="Pfam" id="PF16796">
    <property type="entry name" value="Microtub_bd"/>
    <property type="match status" value="1"/>
</dbReference>
<gene>
    <name evidence="5" type="ORF">ZEAMMB73_Zm00001d010790</name>
</gene>
<comment type="similarity">
    <text evidence="3">Belongs to the TRAFAC class myosin-kinesin ATPase superfamily. Kinesin family.</text>
</comment>
<dbReference type="PANTHER" id="PTHR47972:SF14">
    <property type="entry name" value="KINESIN-LIKE PROTEIN KIN-14J"/>
    <property type="match status" value="1"/>
</dbReference>
<feature type="coiled-coil region" evidence="4">
    <location>
        <begin position="14"/>
        <end position="87"/>
    </location>
</feature>
<dbReference type="AlphaFoldDB" id="A0A1D6FTS0"/>
<proteinExistence type="inferred from homology"/>
<keyword evidence="3" id="KW-0547">Nucleotide-binding</keyword>
<dbReference type="PROSITE" id="PS50067">
    <property type="entry name" value="KINESIN_MOTOR_2"/>
    <property type="match status" value="1"/>
</dbReference>
<evidence type="ECO:0000256" key="4">
    <source>
        <dbReference type="SAM" id="Coils"/>
    </source>
</evidence>
<keyword evidence="1" id="KW-0493">Microtubule</keyword>
<evidence type="ECO:0000256" key="1">
    <source>
        <dbReference type="ARBA" id="ARBA00022701"/>
    </source>
</evidence>
<evidence type="ECO:0000313" key="5">
    <source>
        <dbReference type="EMBL" id="AQK94912.1"/>
    </source>
</evidence>
<dbReference type="GO" id="GO:0007018">
    <property type="term" value="P:microtubule-based movement"/>
    <property type="evidence" value="ECO:0007669"/>
    <property type="project" value="InterPro"/>
</dbReference>
<dbReference type="EMBL" id="CM000784">
    <property type="protein sequence ID" value="AQK94912.1"/>
    <property type="molecule type" value="Genomic_DNA"/>
</dbReference>
<dbReference type="SMART" id="SM00129">
    <property type="entry name" value="KISc"/>
    <property type="match status" value="1"/>
</dbReference>
<dbReference type="FunFam" id="3.40.850.10:FF:000111">
    <property type="entry name" value="p-loop nucleoside triphosphate hydrolase superfamily protein with CH (Calponin Homology) domain"/>
    <property type="match status" value="1"/>
</dbReference>
<keyword evidence="3" id="KW-0067">ATP-binding</keyword>
<dbReference type="GO" id="GO:0003777">
    <property type="term" value="F:microtubule motor activity"/>
    <property type="evidence" value="ECO:0007669"/>
    <property type="project" value="InterPro"/>
</dbReference>
<dbReference type="SUPFAM" id="SSF52540">
    <property type="entry name" value="P-loop containing nucleoside triphosphate hydrolases"/>
    <property type="match status" value="1"/>
</dbReference>